<evidence type="ECO:0000256" key="1">
    <source>
        <dbReference type="SAM" id="MobiDB-lite"/>
    </source>
</evidence>
<dbReference type="Proteomes" id="UP001189429">
    <property type="component" value="Unassembled WGS sequence"/>
</dbReference>
<feature type="compositionally biased region" description="Low complexity" evidence="1">
    <location>
        <begin position="373"/>
        <end position="394"/>
    </location>
</feature>
<reference evidence="2" key="1">
    <citation type="submission" date="2023-10" db="EMBL/GenBank/DDBJ databases">
        <authorList>
            <person name="Chen Y."/>
            <person name="Shah S."/>
            <person name="Dougan E. K."/>
            <person name="Thang M."/>
            <person name="Chan C."/>
        </authorList>
    </citation>
    <scope>NUCLEOTIDE SEQUENCE [LARGE SCALE GENOMIC DNA]</scope>
</reference>
<sequence length="1709" mass="183933">MAALAALAEQEEGEEELSSPRAGAATEAPCPEGGDPTGGKRRHRSWGKKMCVRVARDLLERCAQEEAEYHRGLLEAVREAVLALEEWAEDARAAVRRLRGPPGGEVETIPTPASGLSPDDGEETPDGALGPLLDENISNSDLEKAALCAAEDNDRMALRLLPGGGGGGLHEPPSADAGMDDSGVVASLMRLAQENAKLAREWPRAPRGRLRSSSHRFAQQVAGLESLARACVASGSQQRHPYVRWRSSPASSSSGSGSPSRPRDARTGAAVPSPRSAAPRPSHAREAAAAPSPSPPDSPADAAAKGPFGSGPFEESSPGEPVAAPTGNPFEDIPSEESSSEEAAAAETRNPFEGSPFEDSSPEVVAAAATRISVEGSPFEESSPEEAAAAATRVSLEDSPFVESSPGEKSPTFGQSRNFSGLTPPSGVGRLGSQVLPDADSWGQITGQQASPRPDRGPFGTLGAETPPRSAVEHGAADDPQRQHREDDSPRELPATFSSSSFKAELADSFEAALGHSDATLHGDRLGDEAGYWNWGRWRDYHAEERHRELLAVSWRLTEALSDEDWAMLAYELMLLVQSALTEDDPAFQRVRDALPIFRTALGISSKQHHHLCELTVPDGSQAYDPLDVRFRAAILLRSWAHAEVPAWGLDPFKCGISQWTRAWILRQIEVILRSVLARSAEDGEAPTVGACEASGGATVSQVARECEERLRALSGLAAEVDGRQALAELMDCLDSVCPPGDRWHFHTLTAAKVFSVLWKAATDPGEDHQVSGNAKLVAEALLMGLQPRLASPPLEMETHALLLAQQVWIGLSGVTPMSRMRFLPEGAVKAAAAMLGDFSSWLQRASVDTALCLVARGVHSRDQHSADFEAAEIMARRLLSVELRDSVLQQLRDIRTHLTPAASVSAIAVWHRSAQLNQLPRSEAGASREFIRRMGQWLVFESNSALAERELEAYDEPPQVGTADEWRKAGPAIQKHLEGLAAAVETLTRDFEECERRCYHEAWEAVGLGEDHLGIAVAALCDAVRPRVLPLVEHGVWPSEGSEVMEIPAGGGKLLHALESLDRAARKFPLPRRRAAGGALADLLVPHVAAALKVRFSAISRDATSRALAEIELRPLRAPTLLHCEGVVTLWRFVPRCVDQGGCSAFYSPDVVEQAQQRLTWPPQGTRAFPIAQRAAAVIAEITSGAHESADSDEEVADEDPISPQRAVRTRSTSRRTRIFRMGSRRTAVDEAGATANVISEPQYLEEVDEEACREPVQVVSVRLSSLAFCLTELDRATSRLRAEVNRNDSSDEPTVRYNHARCMLAGELNDVREALLEHGRALARHLASRLVLRELRQDLFERLYFAPPGADESAAVLTMEALVDQRKQSFLNLMGQTPSPMLVQFVVQLGLQLSGAWIYVVVDYLARKRASKVRQHFEEDMSAVKHLLDALMEEALRRARGGPQADGSPSGALEASPGPRLWGSLRTKMRTGELQALLTDGGEGTPERRALQQELTVEECNQGRRAWQETEKALQLLSARLELVSSDDQLATYAGHVLWGSPPTPTGERARSPAPALAADAHRQSSWKTPLSAPKGRGTLTAGPARDAAASAAFRGTSSERLGRAALRSSSPPAGTAAAAEHEPHRSSKQTKKVLGSKSLGKIAASATSRGASTERRGRSPSDMRSPSPPRAAPAGVEGEAEGPSKQSKKAHGIKSLGKMFKRSGKS</sequence>
<feature type="region of interest" description="Disordered" evidence="1">
    <location>
        <begin position="1"/>
        <end position="46"/>
    </location>
</feature>
<dbReference type="EMBL" id="CAUYUJ010002191">
    <property type="protein sequence ID" value="CAK0799618.1"/>
    <property type="molecule type" value="Genomic_DNA"/>
</dbReference>
<feature type="compositionally biased region" description="Low complexity" evidence="1">
    <location>
        <begin position="1611"/>
        <end position="1621"/>
    </location>
</feature>
<feature type="compositionally biased region" description="Acidic residues" evidence="1">
    <location>
        <begin position="1192"/>
        <end position="1202"/>
    </location>
</feature>
<feature type="compositionally biased region" description="Basic and acidic residues" evidence="1">
    <location>
        <begin position="1655"/>
        <end position="1664"/>
    </location>
</feature>
<gene>
    <name evidence="2" type="ORF">PCOR1329_LOCUS8012</name>
</gene>
<feature type="compositionally biased region" description="Low complexity" evidence="1">
    <location>
        <begin position="1584"/>
        <end position="1595"/>
    </location>
</feature>
<keyword evidence="3" id="KW-1185">Reference proteome</keyword>
<protein>
    <submittedName>
        <fullName evidence="2">Uncharacterized protein</fullName>
    </submittedName>
</protein>
<feature type="region of interest" description="Disordered" evidence="1">
    <location>
        <begin position="1540"/>
        <end position="1709"/>
    </location>
</feature>
<feature type="compositionally biased region" description="Low complexity" evidence="1">
    <location>
        <begin position="269"/>
        <end position="291"/>
    </location>
</feature>
<evidence type="ECO:0000313" key="3">
    <source>
        <dbReference type="Proteomes" id="UP001189429"/>
    </source>
</evidence>
<feature type="compositionally biased region" description="Polar residues" evidence="1">
    <location>
        <begin position="412"/>
        <end position="423"/>
    </location>
</feature>
<comment type="caution">
    <text evidence="2">The sequence shown here is derived from an EMBL/GenBank/DDBJ whole genome shotgun (WGS) entry which is preliminary data.</text>
</comment>
<feature type="compositionally biased region" description="Low complexity" evidence="1">
    <location>
        <begin position="1675"/>
        <end position="1686"/>
    </location>
</feature>
<feature type="region of interest" description="Disordered" evidence="1">
    <location>
        <begin position="1188"/>
        <end position="1215"/>
    </location>
</feature>
<organism evidence="2 3">
    <name type="scientific">Prorocentrum cordatum</name>
    <dbReference type="NCBI Taxonomy" id="2364126"/>
    <lineage>
        <taxon>Eukaryota</taxon>
        <taxon>Sar</taxon>
        <taxon>Alveolata</taxon>
        <taxon>Dinophyceae</taxon>
        <taxon>Prorocentrales</taxon>
        <taxon>Prorocentraceae</taxon>
        <taxon>Prorocentrum</taxon>
    </lineage>
</organism>
<feature type="compositionally biased region" description="Basic and acidic residues" evidence="1">
    <location>
        <begin position="471"/>
        <end position="491"/>
    </location>
</feature>
<feature type="region of interest" description="Disordered" evidence="1">
    <location>
        <begin position="99"/>
        <end position="125"/>
    </location>
</feature>
<feature type="region of interest" description="Disordered" evidence="1">
    <location>
        <begin position="235"/>
        <end position="496"/>
    </location>
</feature>
<evidence type="ECO:0000313" key="2">
    <source>
        <dbReference type="EMBL" id="CAK0799618.1"/>
    </source>
</evidence>
<feature type="region of interest" description="Disordered" evidence="1">
    <location>
        <begin position="1441"/>
        <end position="1462"/>
    </location>
</feature>
<accession>A0ABN9Q1V0</accession>
<name>A0ABN9Q1V0_9DINO</name>
<proteinExistence type="predicted"/>
<feature type="compositionally biased region" description="Low complexity" evidence="1">
    <location>
        <begin position="246"/>
        <end position="260"/>
    </location>
</feature>